<dbReference type="GO" id="GO:0019305">
    <property type="term" value="P:dTDP-rhamnose biosynthetic process"/>
    <property type="evidence" value="ECO:0007669"/>
    <property type="project" value="UniProtKB-UniRule"/>
</dbReference>
<comment type="pathway">
    <text evidence="7">Carbohydrate biosynthesis; dTDP-L-rhamnose biosynthesis.</text>
</comment>
<dbReference type="Pfam" id="PF00908">
    <property type="entry name" value="dTDP_sugar_isom"/>
    <property type="match status" value="1"/>
</dbReference>
<evidence type="ECO:0000256" key="5">
    <source>
        <dbReference type="PIRSR" id="PIRSR600888-1"/>
    </source>
</evidence>
<dbReference type="PANTHER" id="PTHR21047">
    <property type="entry name" value="DTDP-6-DEOXY-D-GLUCOSE-3,5 EPIMERASE"/>
    <property type="match status" value="1"/>
</dbReference>
<proteinExistence type="inferred from homology"/>
<comment type="function">
    <text evidence="2 7">Catalyzes the epimerization of the C3' and C5'positions of dTDP-6-deoxy-D-xylo-4-hexulose, forming dTDP-6-deoxy-L-lyxo-4-hexulose.</text>
</comment>
<name>A0A0A2G6R1_9PORP</name>
<evidence type="ECO:0000256" key="2">
    <source>
        <dbReference type="ARBA" id="ARBA00001997"/>
    </source>
</evidence>
<dbReference type="NCBIfam" id="TIGR01221">
    <property type="entry name" value="rmlC"/>
    <property type="match status" value="1"/>
</dbReference>
<evidence type="ECO:0000256" key="6">
    <source>
        <dbReference type="PIRSR" id="PIRSR600888-3"/>
    </source>
</evidence>
<dbReference type="eggNOG" id="COG1898">
    <property type="taxonomic scope" value="Bacteria"/>
</dbReference>
<dbReference type="STRING" id="266762.HQ36_00200"/>
<comment type="caution">
    <text evidence="8">The sequence shown here is derived from an EMBL/GenBank/DDBJ whole genome shotgun (WGS) entry which is preliminary data.</text>
</comment>
<reference evidence="8 9" key="1">
    <citation type="submission" date="2014-08" db="EMBL/GenBank/DDBJ databases">
        <title>Porphyromonas gingivicanis strain:COT-022_OH1391 Genome sequencing.</title>
        <authorList>
            <person name="Wallis C."/>
            <person name="Deusch O."/>
            <person name="O'Flynn C."/>
            <person name="Davis I."/>
            <person name="Jospin G."/>
            <person name="Darling A.E."/>
            <person name="Coil D.A."/>
            <person name="Alexiev A."/>
            <person name="Horsfall A."/>
            <person name="Kirkwood N."/>
            <person name="Harris S."/>
            <person name="Eisen J.A."/>
        </authorList>
    </citation>
    <scope>NUCLEOTIDE SEQUENCE [LARGE SCALE GENOMIC DNA]</scope>
    <source>
        <strain evidence="9">COT-022 OH1391</strain>
    </source>
</reference>
<dbReference type="SUPFAM" id="SSF51182">
    <property type="entry name" value="RmlC-like cupins"/>
    <property type="match status" value="1"/>
</dbReference>
<dbReference type="GO" id="GO:0005829">
    <property type="term" value="C:cytosol"/>
    <property type="evidence" value="ECO:0007669"/>
    <property type="project" value="TreeGrafter"/>
</dbReference>
<gene>
    <name evidence="8" type="ORF">HQ36_00200</name>
</gene>
<feature type="active site" description="Proton acceptor" evidence="5">
    <location>
        <position position="61"/>
    </location>
</feature>
<dbReference type="UniPathway" id="UPA00124"/>
<evidence type="ECO:0000313" key="8">
    <source>
        <dbReference type="EMBL" id="KGN98958.1"/>
    </source>
</evidence>
<accession>A0A0A2G6R1</accession>
<dbReference type="EMBL" id="JQZW01000002">
    <property type="protein sequence ID" value="KGN98958.1"/>
    <property type="molecule type" value="Genomic_DNA"/>
</dbReference>
<dbReference type="Proteomes" id="UP000030134">
    <property type="component" value="Unassembled WGS sequence"/>
</dbReference>
<dbReference type="EC" id="5.1.3.13" evidence="3 7"/>
<evidence type="ECO:0000313" key="9">
    <source>
        <dbReference type="Proteomes" id="UP000030134"/>
    </source>
</evidence>
<evidence type="ECO:0000256" key="4">
    <source>
        <dbReference type="ARBA" id="ARBA00019595"/>
    </source>
</evidence>
<comment type="subunit">
    <text evidence="7">Homodimer.</text>
</comment>
<evidence type="ECO:0000256" key="7">
    <source>
        <dbReference type="RuleBase" id="RU364069"/>
    </source>
</evidence>
<dbReference type="Gene3D" id="2.60.120.10">
    <property type="entry name" value="Jelly Rolls"/>
    <property type="match status" value="1"/>
</dbReference>
<dbReference type="InterPro" id="IPR014710">
    <property type="entry name" value="RmlC-like_jellyroll"/>
</dbReference>
<comment type="similarity">
    <text evidence="7">Belongs to the dTDP-4-dehydrorhamnose 3,5-epimerase family.</text>
</comment>
<feature type="site" description="Participates in a stacking interaction with the thymidine ring of dTDP-4-oxo-6-deoxyglucose" evidence="6">
    <location>
        <position position="136"/>
    </location>
</feature>
<dbReference type="InterPro" id="IPR011051">
    <property type="entry name" value="RmlC_Cupin_sf"/>
</dbReference>
<dbReference type="CDD" id="cd00438">
    <property type="entry name" value="cupin_RmlC"/>
    <property type="match status" value="1"/>
</dbReference>
<keyword evidence="9" id="KW-1185">Reference proteome</keyword>
<comment type="catalytic activity">
    <reaction evidence="1 7">
        <text>dTDP-4-dehydro-6-deoxy-alpha-D-glucose = dTDP-4-dehydro-beta-L-rhamnose</text>
        <dbReference type="Rhea" id="RHEA:16969"/>
        <dbReference type="ChEBI" id="CHEBI:57649"/>
        <dbReference type="ChEBI" id="CHEBI:62830"/>
        <dbReference type="EC" id="5.1.3.13"/>
    </reaction>
</comment>
<dbReference type="GO" id="GO:0000271">
    <property type="term" value="P:polysaccharide biosynthetic process"/>
    <property type="evidence" value="ECO:0007669"/>
    <property type="project" value="TreeGrafter"/>
</dbReference>
<keyword evidence="7" id="KW-0413">Isomerase</keyword>
<organism evidence="8 9">
    <name type="scientific">Porphyromonas gingivicanis</name>
    <dbReference type="NCBI Taxonomy" id="266762"/>
    <lineage>
        <taxon>Bacteria</taxon>
        <taxon>Pseudomonadati</taxon>
        <taxon>Bacteroidota</taxon>
        <taxon>Bacteroidia</taxon>
        <taxon>Bacteroidales</taxon>
        <taxon>Porphyromonadaceae</taxon>
        <taxon>Porphyromonas</taxon>
    </lineage>
</organism>
<evidence type="ECO:0000256" key="1">
    <source>
        <dbReference type="ARBA" id="ARBA00001298"/>
    </source>
</evidence>
<dbReference type="RefSeq" id="WP_036882910.1">
    <property type="nucleotide sequence ID" value="NZ_JQZW01000002.1"/>
</dbReference>
<evidence type="ECO:0000256" key="3">
    <source>
        <dbReference type="ARBA" id="ARBA00012098"/>
    </source>
</evidence>
<feature type="active site" description="Proton donor" evidence="5">
    <location>
        <position position="130"/>
    </location>
</feature>
<protein>
    <recommendedName>
        <fullName evidence="4 7">dTDP-4-dehydrorhamnose 3,5-epimerase</fullName>
        <ecNumber evidence="3 7">5.1.3.13</ecNumber>
    </recommendedName>
    <alternativeName>
        <fullName evidence="7">Thymidine diphospho-4-keto-rhamnose 3,5-epimerase</fullName>
    </alternativeName>
</protein>
<dbReference type="GO" id="GO:0008830">
    <property type="term" value="F:dTDP-4-dehydrorhamnose 3,5-epimerase activity"/>
    <property type="evidence" value="ECO:0007669"/>
    <property type="project" value="UniProtKB-UniRule"/>
</dbReference>
<dbReference type="AlphaFoldDB" id="A0A0A2G6R1"/>
<dbReference type="PANTHER" id="PTHR21047:SF2">
    <property type="entry name" value="THYMIDINE DIPHOSPHO-4-KETO-RHAMNOSE 3,5-EPIMERASE"/>
    <property type="match status" value="1"/>
</dbReference>
<sequence length="185" mass="21530">MQYTPLHIPDVWVVTPQVFGDERGYFTETFRQEEFHEKVSSTPFVQENESASRRGVLRGLHLQVECPQAKLVRCIYGSIIDVAVDLRPDSPHFGQHILRKLDDIKKEQLYIPRGFAHGFLVLSEWAIFSYKVDNRYAPEYECSLSPFDPALGIDWELFGIPEDEFVQSSKDLRGISLDEYKQRYL</sequence>
<dbReference type="InterPro" id="IPR000888">
    <property type="entry name" value="RmlC-like"/>
</dbReference>